<dbReference type="SUPFAM" id="SSF52540">
    <property type="entry name" value="P-loop containing nucleoside triphosphate hydrolases"/>
    <property type="match status" value="1"/>
</dbReference>
<dbReference type="AlphaFoldDB" id="A0A086TCJ7"/>
<keyword evidence="4" id="KW-0040">ANK repeat</keyword>
<dbReference type="PANTHER" id="PTHR10039:SF15">
    <property type="entry name" value="NACHT DOMAIN-CONTAINING PROTEIN"/>
    <property type="match status" value="1"/>
</dbReference>
<dbReference type="EMBL" id="JPKY01000013">
    <property type="protein sequence ID" value="KFH47079.1"/>
    <property type="molecule type" value="Genomic_DNA"/>
</dbReference>
<keyword evidence="9" id="KW-0418">Kinase</keyword>
<dbReference type="GO" id="GO:0005524">
    <property type="term" value="F:ATP binding"/>
    <property type="evidence" value="ECO:0007669"/>
    <property type="project" value="UniProtKB-UniRule"/>
</dbReference>
<proteinExistence type="predicted"/>
<dbReference type="GO" id="GO:0004672">
    <property type="term" value="F:protein kinase activity"/>
    <property type="evidence" value="ECO:0007669"/>
    <property type="project" value="InterPro"/>
</dbReference>
<keyword evidence="7" id="KW-0732">Signal</keyword>
<dbReference type="Gene3D" id="1.10.510.10">
    <property type="entry name" value="Transferase(Phosphotransferase) domain 1"/>
    <property type="match status" value="1"/>
</dbReference>
<keyword evidence="1" id="KW-0677">Repeat</keyword>
<keyword evidence="3 5" id="KW-0067">ATP-binding</keyword>
<dbReference type="HOGENOM" id="CLU_268621_0_0_1"/>
<keyword evidence="2 5" id="KW-0547">Nucleotide-binding</keyword>
<dbReference type="InterPro" id="IPR000719">
    <property type="entry name" value="Prot_kinase_dom"/>
</dbReference>
<evidence type="ECO:0000259" key="8">
    <source>
        <dbReference type="PROSITE" id="PS50011"/>
    </source>
</evidence>
<evidence type="ECO:0000256" key="5">
    <source>
        <dbReference type="PROSITE-ProRule" id="PRU10141"/>
    </source>
</evidence>
<feature type="binding site" evidence="5">
    <location>
        <position position="937"/>
    </location>
    <ligand>
        <name>ATP</name>
        <dbReference type="ChEBI" id="CHEBI:30616"/>
    </ligand>
</feature>
<gene>
    <name evidence="9" type="ORF">ACRE_021060</name>
</gene>
<dbReference type="CDD" id="cd05117">
    <property type="entry name" value="STKc_CAMK"/>
    <property type="match status" value="1"/>
</dbReference>
<accession>A0A086TCJ7</accession>
<dbReference type="STRING" id="857340.A0A086TCJ7"/>
<dbReference type="PROSITE" id="PS50297">
    <property type="entry name" value="ANK_REP_REGION"/>
    <property type="match status" value="3"/>
</dbReference>
<dbReference type="InterPro" id="IPR002110">
    <property type="entry name" value="Ankyrin_rpt"/>
</dbReference>
<keyword evidence="9" id="KW-0808">Transferase</keyword>
<protein>
    <submittedName>
        <fullName evidence="9">DNA damage response protein kinase-like protein</fullName>
    </submittedName>
</protein>
<dbReference type="InterPro" id="IPR056884">
    <property type="entry name" value="NPHP3-like_N"/>
</dbReference>
<dbReference type="PROSITE" id="PS00107">
    <property type="entry name" value="PROTEIN_KINASE_ATP"/>
    <property type="match status" value="1"/>
</dbReference>
<sequence>MADPSGITVNILTVLQLAAIATLYIKEVKGGSSDKTRLRDELRSTVLLLEMLKDRLEDDDDDDQDDQDGAKHLPTGPLTHSEGPVFQFQKLLENVIAKLDPTTGVRRIARVLTWPFDKKDVAEILAATERVKSHFMLVMQKDVVELSKLSLLKIEDVDTKLETAESKARQEETQKIIRWISSLSFRSKHASVLESVQPGTGTWFLEHDSFLDWTRGTIPMLWCSGIPGAGKTTLMSLAIDHVERMGTTTFNAALAFIYCDHNQQSEQTQVALLSSLLQQLLQQDTTGTLPPQISSLHSLHQKYGTRPTLAQIEDNLRQLVSRLTRLYVVIDALDELSADEEQALQFVSAVRELGPQVKVLCASRPSTTFQAYFEGPDTASLVVSARDHDIRTFLEAQLQQQHKLQRHIRADPALAEDIVKAVIHESQGMFLLAKLHIENLSQKINRKQVRTSLQTLPTTLDATYHNALERIYSQAPDTVDLAQSILFWVVCARRPFTVLELQHIYATQELDDDEVALEDDDLPDSEILTGACGGLVIVDSETRVVRVVHYTAQQYFDRCHVQQLLTAKMSLTKACLTYLTLSNFSDGVCTRDADMARRLSEYPFLDYAARHWGSEAGDLDTESLLPHIQRLASSPAAIQVASQTRSIGTFRYQHWSQEFPRDVPLLVLASAFDMPQILAQLLADGHRTNGHGSDGETAIISAAAHGRNRNIQVLLEHGADVNARDYTDESALFKAARIGDRDVVKTLVEHGAEINMRASSHLTPLMSAVASGSIDVVRLLVEKGADMELTTVWGDSALSMATRNGLEAIATYLADQGSVLPRGPAGRRASLVASRKGLDKLVRRLTASYTQVANVPLQRQVSRFIGGLPQVQEMPDEQSDAQAPESDDGAFPEALEESGFSVGFSRRYTLGEVLGKGHFASVHLCSNKATGAKYAAKVLKVQRWRKLATFRQETEVAQTCSHPNLLQLVDAFAEYEERNAVMVWELTPGGELFDLIITKEKFTEDEAVHLFAQIFSALEHLHGQGWVHRDIKPENILVVEENPLFVKIGDFGLAKKIGTPAGVELTTSLCGTPSYVSPEVLADSTSRSYGFPVDVWSCGVVLYICLCGFPPFSDELYSDDFPYTLSQQIKMGRFDYPSPYWDPIGDPALDLIDSMIVVDPKGRFDIKQCQAHPWSRGYGGAASSTLIEDAVRSDSPEIMGEVTDATAVRWEDVIPVR</sequence>
<feature type="repeat" description="ANK" evidence="4">
    <location>
        <begin position="727"/>
        <end position="759"/>
    </location>
</feature>
<feature type="chain" id="PRO_5001815526" evidence="7">
    <location>
        <begin position="31"/>
        <end position="1217"/>
    </location>
</feature>
<evidence type="ECO:0000256" key="3">
    <source>
        <dbReference type="ARBA" id="ARBA00022840"/>
    </source>
</evidence>
<dbReference type="Gene3D" id="1.25.40.20">
    <property type="entry name" value="Ankyrin repeat-containing domain"/>
    <property type="match status" value="1"/>
</dbReference>
<evidence type="ECO:0000256" key="6">
    <source>
        <dbReference type="SAM" id="MobiDB-lite"/>
    </source>
</evidence>
<dbReference type="Pfam" id="PF00069">
    <property type="entry name" value="Pkinase"/>
    <property type="match status" value="1"/>
</dbReference>
<dbReference type="SMART" id="SM00220">
    <property type="entry name" value="S_TKc"/>
    <property type="match status" value="1"/>
</dbReference>
<name>A0A086TCJ7_HAPC1</name>
<dbReference type="Pfam" id="PF12796">
    <property type="entry name" value="Ank_2"/>
    <property type="match status" value="2"/>
</dbReference>
<dbReference type="InterPro" id="IPR027417">
    <property type="entry name" value="P-loop_NTPase"/>
</dbReference>
<comment type="caution">
    <text evidence="9">The sequence shown here is derived from an EMBL/GenBank/DDBJ whole genome shotgun (WGS) entry which is preliminary data.</text>
</comment>
<dbReference type="PROSITE" id="PS50088">
    <property type="entry name" value="ANK_REPEAT"/>
    <property type="match status" value="3"/>
</dbReference>
<dbReference type="PROSITE" id="PS50011">
    <property type="entry name" value="PROTEIN_KINASE_DOM"/>
    <property type="match status" value="1"/>
</dbReference>
<evidence type="ECO:0000256" key="7">
    <source>
        <dbReference type="SAM" id="SignalP"/>
    </source>
</evidence>
<evidence type="ECO:0000313" key="9">
    <source>
        <dbReference type="EMBL" id="KFH47079.1"/>
    </source>
</evidence>
<dbReference type="SUPFAM" id="SSF56112">
    <property type="entry name" value="Protein kinase-like (PK-like)"/>
    <property type="match status" value="1"/>
</dbReference>
<reference evidence="10" key="1">
    <citation type="journal article" date="2014" name="Genome Announc.">
        <title>Genome sequence and annotation of Acremonium chrysogenum, producer of the beta-lactam antibiotic cephalosporin C.</title>
        <authorList>
            <person name="Terfehr D."/>
            <person name="Dahlmann T.A."/>
            <person name="Specht T."/>
            <person name="Zadra I."/>
            <person name="Kuernsteiner H."/>
            <person name="Kueck U."/>
        </authorList>
    </citation>
    <scope>NUCLEOTIDE SEQUENCE [LARGE SCALE GENOMIC DNA]</scope>
    <source>
        <strain evidence="10">ATCC 11550 / CBS 779.69 / DSM 880 / IAM 14645 / JCM 23072 / IMI 49137</strain>
    </source>
</reference>
<dbReference type="SUPFAM" id="SSF48403">
    <property type="entry name" value="Ankyrin repeat"/>
    <property type="match status" value="1"/>
</dbReference>
<feature type="region of interest" description="Disordered" evidence="6">
    <location>
        <begin position="57"/>
        <end position="81"/>
    </location>
</feature>
<dbReference type="InterPro" id="IPR011009">
    <property type="entry name" value="Kinase-like_dom_sf"/>
</dbReference>
<organism evidence="9 10">
    <name type="scientific">Hapsidospora chrysogenum (strain ATCC 11550 / CBS 779.69 / DSM 880 / IAM 14645 / JCM 23072 / IMI 49137)</name>
    <name type="common">Acremonium chrysogenum</name>
    <dbReference type="NCBI Taxonomy" id="857340"/>
    <lineage>
        <taxon>Eukaryota</taxon>
        <taxon>Fungi</taxon>
        <taxon>Dikarya</taxon>
        <taxon>Ascomycota</taxon>
        <taxon>Pezizomycotina</taxon>
        <taxon>Sordariomycetes</taxon>
        <taxon>Hypocreomycetidae</taxon>
        <taxon>Hypocreales</taxon>
        <taxon>Bionectriaceae</taxon>
        <taxon>Hapsidospora</taxon>
    </lineage>
</organism>
<dbReference type="InterPro" id="IPR036770">
    <property type="entry name" value="Ankyrin_rpt-contain_sf"/>
</dbReference>
<evidence type="ECO:0000256" key="2">
    <source>
        <dbReference type="ARBA" id="ARBA00022741"/>
    </source>
</evidence>
<dbReference type="Pfam" id="PF24883">
    <property type="entry name" value="NPHP3_N"/>
    <property type="match status" value="1"/>
</dbReference>
<keyword evidence="10" id="KW-1185">Reference proteome</keyword>
<dbReference type="FunFam" id="1.25.40.20:FF:000526">
    <property type="entry name" value="NACHT and Ankyrin domain protein"/>
    <property type="match status" value="1"/>
</dbReference>
<dbReference type="Proteomes" id="UP000029964">
    <property type="component" value="Unassembled WGS sequence"/>
</dbReference>
<dbReference type="OrthoDB" id="448455at2759"/>
<dbReference type="Gene3D" id="3.40.50.300">
    <property type="entry name" value="P-loop containing nucleotide triphosphate hydrolases"/>
    <property type="match status" value="1"/>
</dbReference>
<feature type="signal peptide" evidence="7">
    <location>
        <begin position="1"/>
        <end position="30"/>
    </location>
</feature>
<evidence type="ECO:0000256" key="4">
    <source>
        <dbReference type="PROSITE-ProRule" id="PRU00023"/>
    </source>
</evidence>
<dbReference type="Pfam" id="PF22939">
    <property type="entry name" value="WHD_GPIID"/>
    <property type="match status" value="1"/>
</dbReference>
<feature type="compositionally biased region" description="Acidic residues" evidence="6">
    <location>
        <begin position="57"/>
        <end position="67"/>
    </location>
</feature>
<evidence type="ECO:0000256" key="1">
    <source>
        <dbReference type="ARBA" id="ARBA00022737"/>
    </source>
</evidence>
<dbReference type="InterPro" id="IPR017441">
    <property type="entry name" value="Protein_kinase_ATP_BS"/>
</dbReference>
<dbReference type="PANTHER" id="PTHR10039">
    <property type="entry name" value="AMELOGENIN"/>
    <property type="match status" value="1"/>
</dbReference>
<feature type="domain" description="Protein kinase" evidence="8">
    <location>
        <begin position="908"/>
        <end position="1175"/>
    </location>
</feature>
<feature type="repeat" description="ANK" evidence="4">
    <location>
        <begin position="694"/>
        <end position="726"/>
    </location>
</feature>
<evidence type="ECO:0000313" key="10">
    <source>
        <dbReference type="Proteomes" id="UP000029964"/>
    </source>
</evidence>
<dbReference type="InterPro" id="IPR054471">
    <property type="entry name" value="GPIID_WHD"/>
</dbReference>
<dbReference type="SMART" id="SM00248">
    <property type="entry name" value="ANK"/>
    <property type="match status" value="4"/>
</dbReference>
<dbReference type="FunFam" id="1.10.510.10:FF:000571">
    <property type="entry name" value="Maternal embryonic leucine zipper kinase"/>
    <property type="match status" value="1"/>
</dbReference>
<feature type="repeat" description="ANK" evidence="4">
    <location>
        <begin position="760"/>
        <end position="792"/>
    </location>
</feature>